<dbReference type="AlphaFoldDB" id="A0A1W1HBD4"/>
<name>A0A1W1HBD4_9BACT</name>
<evidence type="ECO:0000313" key="3">
    <source>
        <dbReference type="Proteomes" id="UP000191931"/>
    </source>
</evidence>
<keyword evidence="3" id="KW-1185">Reference proteome</keyword>
<feature type="chain" id="PRO_5012980887" description="Carbohydrate-binding domain-containing protein" evidence="1">
    <location>
        <begin position="26"/>
        <end position="413"/>
    </location>
</feature>
<evidence type="ECO:0000256" key="1">
    <source>
        <dbReference type="SAM" id="SignalP"/>
    </source>
</evidence>
<dbReference type="RefSeq" id="WP_080806819.1">
    <property type="nucleotide sequence ID" value="NZ_LT828555.1"/>
</dbReference>
<organism evidence="2 3">
    <name type="scientific">Desulfamplus magnetovallimortis</name>
    <dbReference type="NCBI Taxonomy" id="1246637"/>
    <lineage>
        <taxon>Bacteria</taxon>
        <taxon>Pseudomonadati</taxon>
        <taxon>Thermodesulfobacteriota</taxon>
        <taxon>Desulfobacteria</taxon>
        <taxon>Desulfobacterales</taxon>
        <taxon>Desulfobacteraceae</taxon>
        <taxon>Desulfamplus</taxon>
    </lineage>
</organism>
<accession>A0A1W1HBD4</accession>
<feature type="signal peptide" evidence="1">
    <location>
        <begin position="1"/>
        <end position="25"/>
    </location>
</feature>
<evidence type="ECO:0000313" key="2">
    <source>
        <dbReference type="EMBL" id="SLM29705.1"/>
    </source>
</evidence>
<keyword evidence="1" id="KW-0732">Signal</keyword>
<sequence>MKKYLNTFVISVIVSVAFIAQSSFAATVSYTDFGGTYGMNHDGWEGVLELEADTGDSIEQIPPVSGTYTGEDNQEHYVHGYIRTPKYMMPESWGPDHKIVFYVDFVDTMFDSEDDQEFEGYLFGSKDTMAGITWWHEVPFGFYMNRGELVVSDFTSANDSPLDLSDFTGTYAMNHDGWIGTLELEAGTGDYIEQMPNIVGTYTSETGEEHSVRGFVRTDNYPLSEEFGPDHKIEFYVDFYDTPGYDDDQKFEGYLFGGRDAMAGVTWWHNTPFGFYCIKDAAERTGNDVCVKVNQDLTIEIPCLNYENQSFETTLFTVENPVNAFLPVWKVEIPNPHEALELLPFPVSDLLWVLSGEEQSGCLNENSELEMENILTVPCAEFAGITFGFKMIRFIHPDDPEGLYLELDFDSIR</sequence>
<evidence type="ECO:0008006" key="4">
    <source>
        <dbReference type="Google" id="ProtNLM"/>
    </source>
</evidence>
<dbReference type="EMBL" id="FWEV01000106">
    <property type="protein sequence ID" value="SLM29705.1"/>
    <property type="molecule type" value="Genomic_DNA"/>
</dbReference>
<protein>
    <recommendedName>
        <fullName evidence="4">Carbohydrate-binding domain-containing protein</fullName>
    </recommendedName>
</protein>
<proteinExistence type="predicted"/>
<gene>
    <name evidence="2" type="ORF">MTBBW1_1940032</name>
</gene>
<dbReference type="OrthoDB" id="9815730at2"/>
<dbReference type="Proteomes" id="UP000191931">
    <property type="component" value="Unassembled WGS sequence"/>
</dbReference>
<reference evidence="2 3" key="1">
    <citation type="submission" date="2017-03" db="EMBL/GenBank/DDBJ databases">
        <authorList>
            <person name="Afonso C.L."/>
            <person name="Miller P.J."/>
            <person name="Scott M.A."/>
            <person name="Spackman E."/>
            <person name="Goraichik I."/>
            <person name="Dimitrov K.M."/>
            <person name="Suarez D.L."/>
            <person name="Swayne D.E."/>
        </authorList>
    </citation>
    <scope>NUCLEOTIDE SEQUENCE [LARGE SCALE GENOMIC DNA]</scope>
    <source>
        <strain evidence="2">PRJEB14757</strain>
    </source>
</reference>